<keyword evidence="4 11" id="KW-0732">Signal</keyword>
<feature type="region of interest" description="Disordered" evidence="10">
    <location>
        <begin position="1795"/>
        <end position="2125"/>
    </location>
</feature>
<feature type="domain" description="VWFA" evidence="12">
    <location>
        <begin position="45"/>
        <end position="219"/>
    </location>
</feature>
<proteinExistence type="predicted"/>
<dbReference type="CDD" id="cd22635">
    <property type="entry name" value="Kunitz_papilin"/>
    <property type="match status" value="1"/>
</dbReference>
<dbReference type="GO" id="GO:0007155">
    <property type="term" value="P:cell adhesion"/>
    <property type="evidence" value="ECO:0007669"/>
    <property type="project" value="UniProtKB-KW"/>
</dbReference>
<gene>
    <name evidence="14" type="ORF">G5714_013768</name>
</gene>
<dbReference type="Gene3D" id="3.40.50.410">
    <property type="entry name" value="von Willebrand factor, type A domain"/>
    <property type="match status" value="10"/>
</dbReference>
<dbReference type="PRINTS" id="PR00759">
    <property type="entry name" value="BASICPTASE"/>
</dbReference>
<comment type="subcellular location">
    <subcellularLocation>
        <location evidence="1">Secreted</location>
        <location evidence="1">Extracellular space</location>
        <location evidence="1">Extracellular matrix</location>
    </subcellularLocation>
</comment>
<feature type="domain" description="BPTI/Kunitz inhibitor" evidence="13">
    <location>
        <begin position="2715"/>
        <end position="2765"/>
    </location>
</feature>
<organism evidence="14 15">
    <name type="scientific">Onychostoma macrolepis</name>
    <dbReference type="NCBI Taxonomy" id="369639"/>
    <lineage>
        <taxon>Eukaryota</taxon>
        <taxon>Metazoa</taxon>
        <taxon>Chordata</taxon>
        <taxon>Craniata</taxon>
        <taxon>Vertebrata</taxon>
        <taxon>Euteleostomi</taxon>
        <taxon>Actinopterygii</taxon>
        <taxon>Neopterygii</taxon>
        <taxon>Teleostei</taxon>
        <taxon>Ostariophysi</taxon>
        <taxon>Cypriniformes</taxon>
        <taxon>Cyprinidae</taxon>
        <taxon>Acrossocheilinae</taxon>
        <taxon>Onychostoma</taxon>
    </lineage>
</organism>
<evidence type="ECO:0000256" key="11">
    <source>
        <dbReference type="SAM" id="SignalP"/>
    </source>
</evidence>
<feature type="chain" id="PRO_5029777644" description="Collagen alpha-6(VI) chain" evidence="11">
    <location>
        <begin position="34"/>
        <end position="2775"/>
    </location>
</feature>
<dbReference type="FunFam" id="3.40.50.410:FF:000003">
    <property type="entry name" value="Collagen type VI alpha 3 chain"/>
    <property type="match status" value="2"/>
</dbReference>
<dbReference type="Pfam" id="PF00092">
    <property type="entry name" value="VWA"/>
    <property type="match status" value="10"/>
</dbReference>
<evidence type="ECO:0000256" key="6">
    <source>
        <dbReference type="ARBA" id="ARBA00022889"/>
    </source>
</evidence>
<feature type="compositionally biased region" description="Acidic residues" evidence="10">
    <location>
        <begin position="2589"/>
        <end position="2611"/>
    </location>
</feature>
<feature type="domain" description="VWFA" evidence="12">
    <location>
        <begin position="436"/>
        <end position="610"/>
    </location>
</feature>
<feature type="signal peptide" evidence="11">
    <location>
        <begin position="1"/>
        <end position="33"/>
    </location>
</feature>
<dbReference type="FunFam" id="3.40.50.410:FF:000004">
    <property type="entry name" value="collagen alpha-6(VI) chain"/>
    <property type="match status" value="3"/>
</dbReference>
<sequence length="2775" mass="306612">MPGLCGTRNSSMEKDWGLLGFLVLSLCFLVSSGQNIECTHETVADIVFLVDGSGSIGQKNFQEVREFLSSLVENFDVAPDKIRIGLVQYSDTPRTEFSLNTYQNKEEILSYIQNLRYKTGGTFTGQGLEFMLKQHFVEKAGSRAQQNVPQIAIVITDGDSQDEVESQAQELRQRGIKIFAIGIKDANETLLRQIASEPYDQHVYSVSDFAALQGISQSVIQEVCTTVEETRKEVIQMSRGCNETAQADIVLLVDSSGSIGDSDFEEVRKFLHAFVDSFNLRPDKVRVGLAQFSDRPYQEFLLGAYSDKKDLHQKLNRLIYRRGGTNTGQALTFIRENYFSLPRKNVPGIAIVITDGESNDDVEEPSQRLRNLGVFIFVIRVGTGNMEKLRAIANIPHEEFLFSIDSYQELQGLKESLRNKVCFTLQSEAFVPKFADLFILVDSSASRQEQQTKNFLSRLVTQLNVRKDFNRVGLAQFSENVKEEFLLNTDKTKNEIVSSIRNLTLRPTGDRRVGNAIEYAHKHFFTSVNGSRVSEGFKQFLLVISAGESADGVVQASRTIKNDAVTVFAVGLNKADADEMKYISSQPHSYKLVGNMPQVQLKIKSAIDAWEDAAVARECMFDVMADIAFIVDQSSSIRSKNFQLVRDFLENTIGGLDVGEGKIKIAVVLYSDFPRADVYFNTFKDKSDILRYISSMPYGRGKTYTGAALKFAKEHVFTKARGSRRDQHVQQVAVVITDGKSTDNVANAAAALRRSGVTVFALGIKDTEEDDLREIASYPHKKFVFNVEGFDKLNSLSNILTKTLCNEITASIIPRASQSFVLQDCKKTMKADIYFLLDESGSISYEEFDDMKNFTKKWLEAFEVGNNHVRFGLVKFASRATTVFRLHDYNTKADIEKAVNALRMEGGGTRTDLGLREMIPLFEEAVRTRGEKVHKILIVITDGESRGTEESVEVPAKLLRTEQNVNIYAIGVKDASVPELELISGSPQKTFYVKNYDFLDEIKKDIITEICSFEGCEGLFADIVFLLDGSESVSAKDFENMKDIMELVIEKFAIRSDKERVAVVQYGTDPNEEFSLNTFDDKAVLLQEIKNIKQMNGKTNTGKALKEVLQSFEISKGGRSDALKFLIVLTDGESRDDVAEPAKNLRDSSININAIGMRHANRSQMLAIAGSHDGVFFEDAVASLKELSNDVLLKICNTECKTSELIDIIFLVDASGSANKDGFQEMVNLMKYTVSKSLVGEKRVRFGTVTYSNNPRLEFTLNQYYSQTDILWAISNLKASGGSRNTARALNYALSFFGETYGGRRAKNVPQVLFLITDGKVNDLSGLSTWPESLANSEVNFFAIGTQDADKQQLKEMVGMKGRVHYADTYQDLPELQKRITQELCNLNKPICEMEVSDLVFLIDGSDSIMDPSWNTLKQTMIDIVKELDIAQDKWRVGVAQFSSKFQKEFYLNDYTSFAEVEKAINKTVQLKEGTRTWDALRNIRYYFTKENGSRIDEGVAQNLLLITDGYANDLKDLNALTYLRNKNIAITVIGVGNEIKKSELLEIAGSADRVLIETFEGLELKTTVKKVLHFLCKEKQQDAPCDCEIDIAFGFDVSRRTITQTLLRPQVEPLVTAAIELISKMDHVYCIEKKNISTKFGYRLVSGQDGSVLEHFGFEKYNKDMVKKVMLLRPTAPLAFNKFLLDPFSEMFVSSKAKAKVLIIFTDGLDDSIQHLMASSERLKKNGVSAFLIVSLEGIMDVHQLEFGRGFGYMQPLTINMINLGNALTKQIETVALRICCDVPCSCAGIPGPRGLPGNPNQKGFTGRKGHPGFPGDEGSMGERGPPGLDGPQGLNGCPGNRGMKGQKGYTGNKGEHGEEGLDAVDGEQGDDGLNGLPGLKGDPGSAGVKGFKGRPGPKGHSGVRGDPGSPGIDNTVPGPKGEGGDTGLPGDQGPIGPPGRHGDNGDPGAPGSKGRPGLPGASSNLKGEAGQPGPPGYPGQVGPPGPKGSQGDNGPPGVPGIQGPFGSPGTEGLKGGRGPRGPRGPPGDPGSKGSLGREGFTGPPGQDGRDEYGPSGPKGHKGNIGYFGLHGLQGEDGTKGSSGSKGHKGYQGKPGNTGHQGPPGAPGEDGMDGHRGEKGPPGISLMPECDLVEYIRKNCPCCSDNGSRCPVYPTDLVIALDMSAGVISQAFKRMRSAALSLLEDIFIAETNCPWGARVSVISYSNETRNLIRFTDHLKKNTLKEAIESVALKETTKPRDIGQVMSFVARNVFKRVRKSRLMRKVAVFFTNGPSTNESSLATAMLEFKAADIGLGVIALNPADDVSRAMQVDDTGSYIVVDGRGVNRIKRCIICFDRCNPDPVCGVILRPPPLQMDLDLSVLLDGSDNLNTQQYVNAKELLLSLLDKIGVSSEPSRADGKTRVSVYQQSSIYGSSYINEEFSFTQFKDRSIMKRHITNTVKKVGGTSHPEPALEWLITNVILKAERPRSKRMVMAVFGEDSEHSKAHLDYLSRLCKCQNVVMFILMAGQRFDWTRMEQLTSSHLEQHLVFLDNRDYSTRFAHAFLHMLHRGILPQSSIQPRDCRSFVLRPVKSGQQTTERDILHTEAPTEELTETEEPLEDYEDVSDEQNTEPITEASQPDDTEQFTGEHKEDQTEPPKTKARCFLEKDSGRVCGSYMSRWYYSQQTKKCMHFWYSGCGGNENRFLTEDECFRECVSTESENLPEDDSSFKDICQLKLDAGTCSNYSVKWYYDVSSGQCVQFWYGGCDGNSNRFNTQEDCEIRCLRARKVSPNI</sequence>
<keyword evidence="2" id="KW-0964">Secreted</keyword>
<keyword evidence="6" id="KW-0130">Cell adhesion</keyword>
<dbReference type="Proteomes" id="UP000579812">
    <property type="component" value="Unassembled WGS sequence"/>
</dbReference>
<keyword evidence="9" id="KW-0325">Glycoprotein</keyword>
<dbReference type="GO" id="GO:0004867">
    <property type="term" value="F:serine-type endopeptidase inhibitor activity"/>
    <property type="evidence" value="ECO:0007669"/>
    <property type="project" value="InterPro"/>
</dbReference>
<evidence type="ECO:0000256" key="5">
    <source>
        <dbReference type="ARBA" id="ARBA00022737"/>
    </source>
</evidence>
<dbReference type="Gene3D" id="4.10.410.10">
    <property type="entry name" value="Pancreatic trypsin inhibitor Kunitz domain"/>
    <property type="match status" value="2"/>
</dbReference>
<dbReference type="PRINTS" id="PR00453">
    <property type="entry name" value="VWFADOMAIN"/>
</dbReference>
<dbReference type="SUPFAM" id="SSF57362">
    <property type="entry name" value="BPTI-like"/>
    <property type="match status" value="2"/>
</dbReference>
<evidence type="ECO:0000256" key="4">
    <source>
        <dbReference type="ARBA" id="ARBA00022729"/>
    </source>
</evidence>
<evidence type="ECO:0008006" key="16">
    <source>
        <dbReference type="Google" id="ProtNLM"/>
    </source>
</evidence>
<evidence type="ECO:0000313" key="14">
    <source>
        <dbReference type="EMBL" id="KAF4106106.1"/>
    </source>
</evidence>
<name>A0A7J6CG57_9TELE</name>
<evidence type="ECO:0000313" key="15">
    <source>
        <dbReference type="Proteomes" id="UP000579812"/>
    </source>
</evidence>
<evidence type="ECO:0000256" key="9">
    <source>
        <dbReference type="ARBA" id="ARBA00023180"/>
    </source>
</evidence>
<dbReference type="PANTHER" id="PTHR24020">
    <property type="entry name" value="COLLAGEN ALPHA"/>
    <property type="match status" value="1"/>
</dbReference>
<evidence type="ECO:0000259" key="13">
    <source>
        <dbReference type="PROSITE" id="PS50279"/>
    </source>
</evidence>
<feature type="region of interest" description="Disordered" evidence="10">
    <location>
        <begin position="2578"/>
        <end position="2642"/>
    </location>
</feature>
<feature type="domain" description="VWFA" evidence="12">
    <location>
        <begin position="832"/>
        <end position="1006"/>
    </location>
</feature>
<dbReference type="CDD" id="cd01472">
    <property type="entry name" value="vWA_collagen"/>
    <property type="match status" value="3"/>
</dbReference>
<dbReference type="SMART" id="SM00131">
    <property type="entry name" value="KU"/>
    <property type="match status" value="2"/>
</dbReference>
<evidence type="ECO:0000256" key="8">
    <source>
        <dbReference type="ARBA" id="ARBA00023157"/>
    </source>
</evidence>
<dbReference type="FunFam" id="3.40.50.410:FF:000001">
    <property type="entry name" value="Collagen, type XII, alpha 1"/>
    <property type="match status" value="1"/>
</dbReference>
<dbReference type="Pfam" id="PF00014">
    <property type="entry name" value="Kunitz_BPTI"/>
    <property type="match status" value="2"/>
</dbReference>
<evidence type="ECO:0000259" key="12">
    <source>
        <dbReference type="PROSITE" id="PS50234"/>
    </source>
</evidence>
<keyword evidence="8" id="KW-1015">Disulfide bond</keyword>
<feature type="domain" description="VWFA" evidence="12">
    <location>
        <begin position="248"/>
        <end position="421"/>
    </location>
</feature>
<dbReference type="CDD" id="cd22630">
    <property type="entry name" value="Kunitz_collagen_alpha6_VI"/>
    <property type="match status" value="1"/>
</dbReference>
<feature type="compositionally biased region" description="Pro residues" evidence="10">
    <location>
        <begin position="1974"/>
        <end position="1988"/>
    </location>
</feature>
<protein>
    <recommendedName>
        <fullName evidence="16">Collagen alpha-6(VI) chain</fullName>
    </recommendedName>
</protein>
<evidence type="ECO:0000256" key="7">
    <source>
        <dbReference type="ARBA" id="ARBA00023119"/>
    </source>
</evidence>
<dbReference type="InterPro" id="IPR050525">
    <property type="entry name" value="ECM_Assembly_Org"/>
</dbReference>
<feature type="compositionally biased region" description="Basic and acidic residues" evidence="10">
    <location>
        <begin position="2628"/>
        <end position="2642"/>
    </location>
</feature>
<accession>A0A7J6CG57</accession>
<feature type="domain" description="BPTI/Kunitz inhibitor" evidence="13">
    <location>
        <begin position="2645"/>
        <end position="2696"/>
    </location>
</feature>
<dbReference type="InterPro" id="IPR002035">
    <property type="entry name" value="VWF_A"/>
</dbReference>
<dbReference type="InterPro" id="IPR020901">
    <property type="entry name" value="Prtase_inh_Kunz-CS"/>
</dbReference>
<dbReference type="Pfam" id="PF01391">
    <property type="entry name" value="Collagen"/>
    <property type="match status" value="4"/>
</dbReference>
<feature type="compositionally biased region" description="Gly residues" evidence="10">
    <location>
        <begin position="2014"/>
        <end position="2023"/>
    </location>
</feature>
<comment type="caution">
    <text evidence="14">The sequence shown here is derived from an EMBL/GenBank/DDBJ whole genome shotgun (WGS) entry which is preliminary data.</text>
</comment>
<dbReference type="CDD" id="cd01450">
    <property type="entry name" value="vWFA_subfamily_ECM"/>
    <property type="match status" value="3"/>
</dbReference>
<dbReference type="InterPro" id="IPR002223">
    <property type="entry name" value="Kunitz_BPTI"/>
</dbReference>
<feature type="domain" description="VWFA" evidence="12">
    <location>
        <begin position="2157"/>
        <end position="2312"/>
    </location>
</feature>
<evidence type="ECO:0000256" key="2">
    <source>
        <dbReference type="ARBA" id="ARBA00022525"/>
    </source>
</evidence>
<evidence type="ECO:0000256" key="10">
    <source>
        <dbReference type="SAM" id="MobiDB-lite"/>
    </source>
</evidence>
<reference evidence="14 15" key="1">
    <citation type="submission" date="2020-04" db="EMBL/GenBank/DDBJ databases">
        <title>Chromosome-level genome assembly of a cyprinid fish Onychostoma macrolepis by integration of Nanopore Sequencing, Bionano and Hi-C technology.</title>
        <authorList>
            <person name="Wang D."/>
        </authorList>
    </citation>
    <scope>NUCLEOTIDE SEQUENCE [LARGE SCALE GENOMIC DNA]</scope>
    <source>
        <strain evidence="14">SWU-2019</strain>
        <tissue evidence="14">Muscle</tissue>
    </source>
</reference>
<keyword evidence="5" id="KW-0677">Repeat</keyword>
<dbReference type="FunFam" id="4.10.410.10:FF:000020">
    <property type="entry name" value="Collagen, type VI, alpha 3"/>
    <property type="match status" value="2"/>
</dbReference>
<dbReference type="SUPFAM" id="SSF53300">
    <property type="entry name" value="vWA-like"/>
    <property type="match status" value="11"/>
</dbReference>
<dbReference type="Gene3D" id="1.20.5.320">
    <property type="entry name" value="6-Phosphogluconate Dehydrogenase, domain 3"/>
    <property type="match status" value="1"/>
</dbReference>
<feature type="compositionally biased region" description="Acidic residues" evidence="10">
    <location>
        <begin position="1862"/>
        <end position="1872"/>
    </location>
</feature>
<dbReference type="PROSITE" id="PS00280">
    <property type="entry name" value="BPTI_KUNITZ_1"/>
    <property type="match status" value="1"/>
</dbReference>
<feature type="domain" description="VWFA" evidence="12">
    <location>
        <begin position="626"/>
        <end position="800"/>
    </location>
</feature>
<keyword evidence="3" id="KW-0272">Extracellular matrix</keyword>
<dbReference type="InterPro" id="IPR008160">
    <property type="entry name" value="Collagen"/>
</dbReference>
<evidence type="ECO:0000256" key="3">
    <source>
        <dbReference type="ARBA" id="ARBA00022530"/>
    </source>
</evidence>
<keyword evidence="7" id="KW-0176">Collagen</keyword>
<feature type="domain" description="VWFA" evidence="12">
    <location>
        <begin position="1398"/>
        <end position="1576"/>
    </location>
</feature>
<dbReference type="InterPro" id="IPR036880">
    <property type="entry name" value="Kunitz_BPTI_sf"/>
</dbReference>
<feature type="domain" description="VWFA" evidence="12">
    <location>
        <begin position="1022"/>
        <end position="1191"/>
    </location>
</feature>
<dbReference type="PANTHER" id="PTHR24020:SF86">
    <property type="entry name" value="COLLAGEN, TYPE VI, ALPHA 4"/>
    <property type="match status" value="1"/>
</dbReference>
<keyword evidence="15" id="KW-1185">Reference proteome</keyword>
<dbReference type="SMART" id="SM00327">
    <property type="entry name" value="VWA"/>
    <property type="match status" value="11"/>
</dbReference>
<dbReference type="InterPro" id="IPR036465">
    <property type="entry name" value="vWFA_dom_sf"/>
</dbReference>
<evidence type="ECO:0000256" key="1">
    <source>
        <dbReference type="ARBA" id="ARBA00004498"/>
    </source>
</evidence>
<dbReference type="EMBL" id="JAAMOB010000013">
    <property type="protein sequence ID" value="KAF4106106.1"/>
    <property type="molecule type" value="Genomic_DNA"/>
</dbReference>
<dbReference type="PROSITE" id="PS50279">
    <property type="entry name" value="BPTI_KUNITZ_2"/>
    <property type="match status" value="2"/>
</dbReference>
<feature type="domain" description="VWFA" evidence="12">
    <location>
        <begin position="2359"/>
        <end position="2549"/>
    </location>
</feature>
<feature type="domain" description="VWFA" evidence="12">
    <location>
        <begin position="1207"/>
        <end position="1384"/>
    </location>
</feature>
<dbReference type="GO" id="GO:0005581">
    <property type="term" value="C:collagen trimer"/>
    <property type="evidence" value="ECO:0007669"/>
    <property type="project" value="UniProtKB-KW"/>
</dbReference>
<dbReference type="PROSITE" id="PS50234">
    <property type="entry name" value="VWFA"/>
    <property type="match status" value="10"/>
</dbReference>